<evidence type="ECO:0000313" key="7">
    <source>
        <dbReference type="EMBL" id="MDQ0505199.1"/>
    </source>
</evidence>
<evidence type="ECO:0000256" key="6">
    <source>
        <dbReference type="ARBA" id="ARBA00023002"/>
    </source>
</evidence>
<dbReference type="EC" id="1.12.99.6" evidence="7"/>
<dbReference type="PANTHER" id="PTHR42958:SF4">
    <property type="entry name" value="HYDROGENASE EXPRESSION_FORMATION PROTEIN HUPK"/>
    <property type="match status" value="1"/>
</dbReference>
<sequence>MSENTTRLVVGPFNRVEGDLEVRLDIADGAVRAAYVSSPLFRGFERILEGRDPRDALVIAPRICGICSVSQSHAAALALAELQGLAPTRNGRRATNLMVATENVADHLTHFHVFFMPDFARAAYAGRPWFGAVERGFKAARGHSVTRALATRASLLHVMGLLAGRWPHTLALQPGGVSRSADPRDQMRLLATLSAARAALEEHLFAGPLEEVEALSSVAELEAWAHGRGGDFALFLAIAADLGLDRLGRAYDRFLSYGAYPGDEGRLYRAGTFADGRPGPLQVEAITEDHSFARMEGREAPHAPFEGSTFPDAADETGYTWCKAPRLAGLPFETGALARQVVDGHPLARDLVAREGASVRARVVGRLLETARTLRVMAAWVRELEPAAPWCAQGELPAAGRAFGLTEAARGALGHWLVVEKGRIARYQIIAPTTWNFSPRDAAGVPGPLEAALVGAPVALGETTPVSVQHIVRAFDPCMVCTVH</sequence>
<accession>A0ABU0LDL7</accession>
<protein>
    <submittedName>
        <fullName evidence="7">Hydrogenase large subunit</fullName>
        <ecNumber evidence="7">1.12.99.6</ecNumber>
    </submittedName>
</protein>
<dbReference type="PROSITE" id="PS00507">
    <property type="entry name" value="NI_HGENASE_L_1"/>
    <property type="match status" value="1"/>
</dbReference>
<dbReference type="GO" id="GO:0033748">
    <property type="term" value="F:hydrogenase (acceptor) activity"/>
    <property type="evidence" value="ECO:0007669"/>
    <property type="project" value="UniProtKB-EC"/>
</dbReference>
<comment type="cofactor">
    <cofactor evidence="1">
        <name>Ni(2+)</name>
        <dbReference type="ChEBI" id="CHEBI:49786"/>
    </cofactor>
</comment>
<evidence type="ECO:0000256" key="4">
    <source>
        <dbReference type="ARBA" id="ARBA00022596"/>
    </source>
</evidence>
<dbReference type="InterPro" id="IPR029014">
    <property type="entry name" value="NiFe-Hase_large"/>
</dbReference>
<dbReference type="RefSeq" id="WP_237344380.1">
    <property type="nucleotide sequence ID" value="NZ_JABWGX010000004.1"/>
</dbReference>
<gene>
    <name evidence="7" type="ORF">QOZ94_001995</name>
</gene>
<keyword evidence="6 7" id="KW-0560">Oxidoreductase</keyword>
<keyword evidence="4" id="KW-0533">Nickel</keyword>
<evidence type="ECO:0000313" key="8">
    <source>
        <dbReference type="Proteomes" id="UP001241747"/>
    </source>
</evidence>
<evidence type="ECO:0000256" key="1">
    <source>
        <dbReference type="ARBA" id="ARBA00001967"/>
    </source>
</evidence>
<reference evidence="7 8" key="1">
    <citation type="submission" date="2023-07" db="EMBL/GenBank/DDBJ databases">
        <title>Genomic Encyclopedia of Type Strains, Phase IV (KMG-IV): sequencing the most valuable type-strain genomes for metagenomic binning, comparative biology and taxonomic classification.</title>
        <authorList>
            <person name="Goeker M."/>
        </authorList>
    </citation>
    <scope>NUCLEOTIDE SEQUENCE [LARGE SCALE GENOMIC DNA]</scope>
    <source>
        <strain evidence="7 8">DSM 3770</strain>
    </source>
</reference>
<evidence type="ECO:0000256" key="2">
    <source>
        <dbReference type="ARBA" id="ARBA00004196"/>
    </source>
</evidence>
<dbReference type="EMBL" id="JAUSVY010000004">
    <property type="protein sequence ID" value="MDQ0505199.1"/>
    <property type="molecule type" value="Genomic_DNA"/>
</dbReference>
<dbReference type="PANTHER" id="PTHR42958">
    <property type="entry name" value="HYDROGENASE-2 LARGE CHAIN"/>
    <property type="match status" value="1"/>
</dbReference>
<organism evidence="7 8">
    <name type="scientific">Xanthobacter agilis</name>
    <dbReference type="NCBI Taxonomy" id="47492"/>
    <lineage>
        <taxon>Bacteria</taxon>
        <taxon>Pseudomonadati</taxon>
        <taxon>Pseudomonadota</taxon>
        <taxon>Alphaproteobacteria</taxon>
        <taxon>Hyphomicrobiales</taxon>
        <taxon>Xanthobacteraceae</taxon>
        <taxon>Xanthobacter</taxon>
    </lineage>
</organism>
<comment type="caution">
    <text evidence="7">The sequence shown here is derived from an EMBL/GenBank/DDBJ whole genome shotgun (WGS) entry which is preliminary data.</text>
</comment>
<dbReference type="InterPro" id="IPR050867">
    <property type="entry name" value="NiFe/NiFeSe_hydrgnase_LSU"/>
</dbReference>
<dbReference type="Proteomes" id="UP001241747">
    <property type="component" value="Unassembled WGS sequence"/>
</dbReference>
<dbReference type="Pfam" id="PF00374">
    <property type="entry name" value="NiFeSe_Hases"/>
    <property type="match status" value="2"/>
</dbReference>
<dbReference type="SUPFAM" id="SSF56762">
    <property type="entry name" value="HydB/Nqo4-like"/>
    <property type="match status" value="1"/>
</dbReference>
<proteinExistence type="inferred from homology"/>
<dbReference type="InterPro" id="IPR018194">
    <property type="entry name" value="Ni-dep_hyd_lsu_Ni_BS"/>
</dbReference>
<evidence type="ECO:0000256" key="3">
    <source>
        <dbReference type="ARBA" id="ARBA00009292"/>
    </source>
</evidence>
<comment type="subcellular location">
    <subcellularLocation>
        <location evidence="2">Cell envelope</location>
    </subcellularLocation>
</comment>
<name>A0ABU0LDL7_XANAG</name>
<dbReference type="InterPro" id="IPR001501">
    <property type="entry name" value="Ni-dep_hyd_lsu"/>
</dbReference>
<dbReference type="Gene3D" id="1.10.645.10">
    <property type="entry name" value="Cytochrome-c3 Hydrogenase, chain B"/>
    <property type="match status" value="1"/>
</dbReference>
<keyword evidence="8" id="KW-1185">Reference proteome</keyword>
<comment type="similarity">
    <text evidence="3">Belongs to the [NiFe]/[NiFeSe] hydrogenase large subunit family.</text>
</comment>
<keyword evidence="5" id="KW-0479">Metal-binding</keyword>
<evidence type="ECO:0000256" key="5">
    <source>
        <dbReference type="ARBA" id="ARBA00022723"/>
    </source>
</evidence>